<dbReference type="AlphaFoldDB" id="Q17NU6"/>
<reference evidence="1" key="3">
    <citation type="submission" date="2012-09" db="EMBL/GenBank/DDBJ databases">
        <authorList>
            <consortium name="VectorBase"/>
        </authorList>
    </citation>
    <scope>NUCLEOTIDE SEQUENCE</scope>
    <source>
        <strain evidence="1">Liverpool</strain>
    </source>
</reference>
<name>Q17NU6_AEDAE</name>
<dbReference type="EMBL" id="CH477196">
    <property type="protein sequence ID" value="EAT48378.1"/>
    <property type="molecule type" value="Genomic_DNA"/>
</dbReference>
<sequence length="139" mass="15658">MKVTHRGICEATPSSSEARARRWREIGGYHFFQVFKLSTTLETQDERDDDDDDEASFIQIAARRGGPEVPGHNFLDILGCVDFHVFPSGIFPRLDTVPQTITDAIGAHGKLQREVSNTQGFIEDFPMFEERINTAEVMA</sequence>
<evidence type="ECO:0000313" key="1">
    <source>
        <dbReference type="EMBL" id="EAT48378.1"/>
    </source>
</evidence>
<dbReference type="Proteomes" id="UP000682892">
    <property type="component" value="Chromosome 1"/>
</dbReference>
<reference evidence="1" key="1">
    <citation type="submission" date="2005-10" db="EMBL/GenBank/DDBJ databases">
        <authorList>
            <person name="Loftus B.J."/>
            <person name="Nene V.M."/>
            <person name="Hannick L.I."/>
            <person name="Bidwell S."/>
            <person name="Haas B."/>
            <person name="Amedeo P."/>
            <person name="Orvis J."/>
            <person name="Wortman J.R."/>
            <person name="White O.R."/>
            <person name="Salzberg S."/>
            <person name="Shumway M."/>
            <person name="Koo H."/>
            <person name="Zhao Y."/>
            <person name="Holmes M."/>
            <person name="Miller J."/>
            <person name="Schatz M."/>
            <person name="Pop M."/>
            <person name="Pai G."/>
            <person name="Utterback T."/>
            <person name="Rogers Y.-H."/>
            <person name="Kravitz S."/>
            <person name="Fraser C.M."/>
        </authorList>
    </citation>
    <scope>NUCLEOTIDE SEQUENCE</scope>
    <source>
        <strain evidence="1">Liverpool</strain>
    </source>
</reference>
<reference evidence="1" key="2">
    <citation type="journal article" date="2007" name="Science">
        <title>Genome sequence of Aedes aegypti, a major arbovirus vector.</title>
        <authorList>
            <person name="Nene V."/>
            <person name="Wortman J.R."/>
            <person name="Lawson D."/>
            <person name="Haas B."/>
            <person name="Kodira C."/>
            <person name="Tu Z.J."/>
            <person name="Loftus B."/>
            <person name="Xi Z."/>
            <person name="Megy K."/>
            <person name="Grabherr M."/>
            <person name="Ren Q."/>
            <person name="Zdobnov E.M."/>
            <person name="Lobo N.F."/>
            <person name="Campbell K.S."/>
            <person name="Brown S.E."/>
            <person name="Bonaldo M.F."/>
            <person name="Zhu J."/>
            <person name="Sinkins S.P."/>
            <person name="Hogenkamp D.G."/>
            <person name="Amedeo P."/>
            <person name="Arensburger P."/>
            <person name="Atkinson P.W."/>
            <person name="Bidwell S."/>
            <person name="Biedler J."/>
            <person name="Birney E."/>
            <person name="Bruggner R.V."/>
            <person name="Costas J."/>
            <person name="Coy M.R."/>
            <person name="Crabtree J."/>
            <person name="Crawford M."/>
            <person name="Debruyn B."/>
            <person name="Decaprio D."/>
            <person name="Eiglmeier K."/>
            <person name="Eisenstadt E."/>
            <person name="El-Dorry H."/>
            <person name="Gelbart W.M."/>
            <person name="Gomes S.L."/>
            <person name="Hammond M."/>
            <person name="Hannick L.I."/>
            <person name="Hogan J.R."/>
            <person name="Holmes M.H."/>
            <person name="Jaffe D."/>
            <person name="Johnston J.S."/>
            <person name="Kennedy R.C."/>
            <person name="Koo H."/>
            <person name="Kravitz S."/>
            <person name="Kriventseva E.V."/>
            <person name="Kulp D."/>
            <person name="Labutti K."/>
            <person name="Lee E."/>
            <person name="Li S."/>
            <person name="Lovin D.D."/>
            <person name="Mao C."/>
            <person name="Mauceli E."/>
            <person name="Menck C.F."/>
            <person name="Miller J.R."/>
            <person name="Montgomery P."/>
            <person name="Mori A."/>
            <person name="Nascimento A.L."/>
            <person name="Naveira H.F."/>
            <person name="Nusbaum C."/>
            <person name="O'leary S."/>
            <person name="Orvis J."/>
            <person name="Pertea M."/>
            <person name="Quesneville H."/>
            <person name="Reidenbach K.R."/>
            <person name="Rogers Y.H."/>
            <person name="Roth C.W."/>
            <person name="Schneider J.R."/>
            <person name="Schatz M."/>
            <person name="Shumway M."/>
            <person name="Stanke M."/>
            <person name="Stinson E.O."/>
            <person name="Tubio J.M."/>
            <person name="Vanzee J.P."/>
            <person name="Verjovski-Almeida S."/>
            <person name="Werner D."/>
            <person name="White O."/>
            <person name="Wyder S."/>
            <person name="Zeng Q."/>
            <person name="Zhao Q."/>
            <person name="Zhao Y."/>
            <person name="Hill C.A."/>
            <person name="Raikhel A.S."/>
            <person name="Soares M.B."/>
            <person name="Knudson D.L."/>
            <person name="Lee N.H."/>
            <person name="Galagan J."/>
            <person name="Salzberg S.L."/>
            <person name="Paulsen I.T."/>
            <person name="Dimopoulos G."/>
            <person name="Collins F.H."/>
            <person name="Birren B."/>
            <person name="Fraser-Liggett C.M."/>
            <person name="Severson D.W."/>
        </authorList>
    </citation>
    <scope>NUCLEOTIDE SEQUENCE [LARGE SCALE GENOMIC DNA]</scope>
    <source>
        <strain evidence="1">Liverpool</strain>
    </source>
</reference>
<organism evidence="1 2">
    <name type="scientific">Aedes aegypti</name>
    <name type="common">Yellowfever mosquito</name>
    <name type="synonym">Culex aegypti</name>
    <dbReference type="NCBI Taxonomy" id="7159"/>
    <lineage>
        <taxon>Eukaryota</taxon>
        <taxon>Metazoa</taxon>
        <taxon>Ecdysozoa</taxon>
        <taxon>Arthropoda</taxon>
        <taxon>Hexapoda</taxon>
        <taxon>Insecta</taxon>
        <taxon>Pterygota</taxon>
        <taxon>Neoptera</taxon>
        <taxon>Endopterygota</taxon>
        <taxon>Diptera</taxon>
        <taxon>Nematocera</taxon>
        <taxon>Culicoidea</taxon>
        <taxon>Culicidae</taxon>
        <taxon>Culicinae</taxon>
        <taxon>Aedini</taxon>
        <taxon>Aedes</taxon>
        <taxon>Stegomyia</taxon>
    </lineage>
</organism>
<gene>
    <name evidence="1" type="ORF">AaeL_AAEL000592</name>
</gene>
<dbReference type="PaxDb" id="7159-AAEL000592-PA"/>
<protein>
    <submittedName>
        <fullName evidence="1">AAEL000592-PA</fullName>
    </submittedName>
</protein>
<accession>Q17NU6</accession>
<proteinExistence type="predicted"/>
<evidence type="ECO:0000313" key="2">
    <source>
        <dbReference type="Proteomes" id="UP000682892"/>
    </source>
</evidence>
<dbReference type="HOGENOM" id="CLU_1846771_0_0_1"/>